<comment type="subcellular location">
    <subcellularLocation>
        <location evidence="1">Nucleus</location>
    </subcellularLocation>
</comment>
<sequence length="1459" mass="159127">MDAYTLPTYFPLAYTELQFLASRRAAVAAAAASAIPSSPGSNHSNQMPTTDVSSSSVSVAVSPGMPVTLADSSVPCTLAPPSNGQILGGGATGGHHHHHHHHVQGPSVGQQHDFHPAYRIPSYMEQFYSLQRSSPTASYHDPYANCPPAFHLAGLGLGSGEYLSARGMGSLSELHHAAVAAAAAAAAAGSLASTDFHFSLDGNGRLSSPRPPGGGSMRASMSRKRALSSSPYSDSFDINSMIRFSPNSLATMVMNGSRASSAASGSYGHLSASISPITHTPHLQQLQAHLLRASAGILHPMTPQQAAAAAAANYSMSHVTALGLTEVSMKSKDLASQPTTPTSTLISAVVDESTMKQITSIKNYEEDSTDRKKNNNSSKKLIELPSSTSESVAQVEADSASANLLERRQRNKTLCGDHRTHSHDENPDHQFNEYDCATADTTDIKDEPGDFIETNCHWRNCSVEFITQDELVKHINNDHIQSNKKAFICRWLDCSRGEKPFKAQYMLVVHMRRHTGEKPHKCTFEGCYKAYSRLENLKTHLRSHTGEKPYTCEYPGCSKAFSNASDRAKHQNRTHSNEKPYICKAPGCTKRYTDPSSLRKHVKTVHGAEFYANKKHKGLPLHDANSGLEKNKDVRDGNQQHQQHQQIRYHQELQEQHVDSSPCSDDFHGGKPVSVSSPSIKSESDPNSPGQLAAQAGSSTPSVSDCLMQMYRQDDLSSPSVPTLDECWPYDDDVDAVDLPIVLRAMVNMGNGNATPCANLARQRFRSRLQTKVINSSNSMLSNIPESNNHHRAIGIQELNQRITELKMEPGTAVATQQPMHSGLSSMGNCKGLQLTELQSQPTQGHSRAAGQVNDQHLLQCHTQSAAAVQSQQRRDSQNSNASTYYCSMPSRRSSQSSQLSSISTMRAYTVYNTASGTPSLYDPISPGCSRRSSQMSNVITAQHPQMPISLMNDGTPSVHATSINAGQQPIAINGSRNSNSLPPPPSSHLIATHLQRLQSNNTNSYSSPIQNQLTVSQSGGRFSIPNVLQLPQLNSKYLFEEEINGDHHHRRQSEPIMAQQSIERMTSSPALNPQNIHININRATSCTTTKSENKDCEIRTKTTAVGHSRDHHPNEKVNLDEVEDLILPDEMLQYLNLVNEPDKPTAISITDNNEKSLLTNNSQYIPLAANGGHSPIHLANCPSPVMQQVMSPQSGHTMSALGSPYSQRNYELDGGNNNAYRQQHTVYCAQRSNNESTSQYTYVPGPAPVHASAQIHPQNQPQSLIGALSYEQPHDITSHQNQIIDSSMTSLPEVTNVVTAIPVEQKLNNVNEIQCGVVSQSQLSPTVNINGNDNANFNCQVRFQIPNSGAVKSINGEAQHKIVTGQQTSNMASMHSVTYQRTLEYVQSCQNWMETNSGISVGNTSLNTPASLNNNNQPIWPDVSSSTHPHPSTNLIINDMTTSLSSLLEENRYLQMMQ</sequence>
<keyword evidence="8" id="KW-0805">Transcription regulation</keyword>
<evidence type="ECO:0000256" key="9">
    <source>
        <dbReference type="ARBA" id="ARBA00023125"/>
    </source>
</evidence>
<dbReference type="GO" id="GO:0008270">
    <property type="term" value="F:zinc ion binding"/>
    <property type="evidence" value="ECO:0007669"/>
    <property type="project" value="UniProtKB-KW"/>
</dbReference>
<feature type="region of interest" description="Disordered" evidence="13">
    <location>
        <begin position="864"/>
        <end position="901"/>
    </location>
</feature>
<evidence type="ECO:0000313" key="15">
    <source>
        <dbReference type="EMBL" id="TDG40335.1"/>
    </source>
</evidence>
<feature type="compositionally biased region" description="Polar residues" evidence="13">
    <location>
        <begin position="375"/>
        <end position="392"/>
    </location>
</feature>
<dbReference type="PANTHER" id="PTHR45718">
    <property type="entry name" value="TRANSCRIPTIONAL ACTIVATOR CUBITUS INTERRUPTUS"/>
    <property type="match status" value="1"/>
</dbReference>
<dbReference type="FunFam" id="3.30.160.60:FF:000068">
    <property type="entry name" value="GLI family zinc finger 3"/>
    <property type="match status" value="1"/>
</dbReference>
<feature type="compositionally biased region" description="Basic and acidic residues" evidence="13">
    <location>
        <begin position="629"/>
        <end position="638"/>
    </location>
</feature>
<evidence type="ECO:0000259" key="14">
    <source>
        <dbReference type="PROSITE" id="PS50157"/>
    </source>
</evidence>
<feature type="domain" description="C2H2-type" evidence="14">
    <location>
        <begin position="581"/>
        <end position="611"/>
    </location>
</feature>
<dbReference type="GO" id="GO:0005634">
    <property type="term" value="C:nucleus"/>
    <property type="evidence" value="ECO:0007669"/>
    <property type="project" value="UniProtKB-SubCell"/>
</dbReference>
<feature type="compositionally biased region" description="Low complexity" evidence="13">
    <location>
        <begin position="672"/>
        <end position="688"/>
    </location>
</feature>
<keyword evidence="10" id="KW-0804">Transcription</keyword>
<protein>
    <recommendedName>
        <fullName evidence="14">C2H2-type domain-containing protein</fullName>
    </recommendedName>
</protein>
<dbReference type="PROSITE" id="PS50157">
    <property type="entry name" value="ZINC_FINGER_C2H2_2"/>
    <property type="match status" value="4"/>
</dbReference>
<feature type="domain" description="C2H2-type" evidence="14">
    <location>
        <begin position="550"/>
        <end position="580"/>
    </location>
</feature>
<comment type="similarity">
    <text evidence="2">Belongs to the GLI C2H2-type zinc-finger protein family.</text>
</comment>
<name>A0A484AXP8_DRONA</name>
<feature type="region of interest" description="Disordered" evidence="13">
    <location>
        <begin position="363"/>
        <end position="403"/>
    </location>
</feature>
<dbReference type="Pfam" id="PF00096">
    <property type="entry name" value="zf-C2H2"/>
    <property type="match status" value="2"/>
</dbReference>
<dbReference type="InterPro" id="IPR036236">
    <property type="entry name" value="Znf_C2H2_sf"/>
</dbReference>
<organism evidence="15 16">
    <name type="scientific">Drosophila navojoa</name>
    <name type="common">Fruit fly</name>
    <dbReference type="NCBI Taxonomy" id="7232"/>
    <lineage>
        <taxon>Eukaryota</taxon>
        <taxon>Metazoa</taxon>
        <taxon>Ecdysozoa</taxon>
        <taxon>Arthropoda</taxon>
        <taxon>Hexapoda</taxon>
        <taxon>Insecta</taxon>
        <taxon>Pterygota</taxon>
        <taxon>Neoptera</taxon>
        <taxon>Endopterygota</taxon>
        <taxon>Diptera</taxon>
        <taxon>Brachycera</taxon>
        <taxon>Muscomorpha</taxon>
        <taxon>Ephydroidea</taxon>
        <taxon>Drosophilidae</taxon>
        <taxon>Drosophila</taxon>
    </lineage>
</organism>
<evidence type="ECO:0000256" key="11">
    <source>
        <dbReference type="ARBA" id="ARBA00023242"/>
    </source>
</evidence>
<keyword evidence="11" id="KW-0539">Nucleus</keyword>
<dbReference type="InterPro" id="IPR013087">
    <property type="entry name" value="Znf_C2H2_type"/>
</dbReference>
<keyword evidence="7" id="KW-0862">Zinc</keyword>
<feature type="compositionally biased region" description="Basic and acidic residues" evidence="13">
    <location>
        <begin position="363"/>
        <end position="373"/>
    </location>
</feature>
<dbReference type="PROSITE" id="PS00028">
    <property type="entry name" value="ZINC_FINGER_C2H2_1"/>
    <property type="match status" value="4"/>
</dbReference>
<dbReference type="FunFam" id="3.30.160.60:FF:000036">
    <property type="entry name" value="GLI family zinc finger 3"/>
    <property type="match status" value="1"/>
</dbReference>
<feature type="region of interest" description="Disordered" evidence="13">
    <location>
        <begin position="1409"/>
        <end position="1433"/>
    </location>
</feature>
<dbReference type="GO" id="GO:0000122">
    <property type="term" value="P:negative regulation of transcription by RNA polymerase II"/>
    <property type="evidence" value="ECO:0007669"/>
    <property type="project" value="UniProtKB-ARBA"/>
</dbReference>
<reference evidence="15 16" key="1">
    <citation type="journal article" date="2019" name="J. Hered.">
        <title>An Improved Genome Assembly for Drosophila navojoa, the Basal Species in the mojavensis Cluster.</title>
        <authorList>
            <person name="Vanderlinde T."/>
            <person name="Dupim E.G."/>
            <person name="Nazario-Yepiz N.O."/>
            <person name="Carvalho A.B."/>
        </authorList>
    </citation>
    <scope>NUCLEOTIDE SEQUENCE [LARGE SCALE GENOMIC DNA]</scope>
    <source>
        <strain evidence="15">Navoj_Jal97</strain>
        <tissue evidence="15">Whole organism</tissue>
    </source>
</reference>
<dbReference type="FunFam" id="3.30.160.60:FF:000019">
    <property type="entry name" value="GLI family zinc finger 3"/>
    <property type="match status" value="1"/>
</dbReference>
<keyword evidence="5" id="KW-0677">Repeat</keyword>
<accession>A0A484AXP8</accession>
<evidence type="ECO:0000313" key="16">
    <source>
        <dbReference type="Proteomes" id="UP000295192"/>
    </source>
</evidence>
<evidence type="ECO:0000256" key="4">
    <source>
        <dbReference type="ARBA" id="ARBA00022723"/>
    </source>
</evidence>
<dbReference type="SUPFAM" id="SSF57667">
    <property type="entry name" value="beta-beta-alpha zinc fingers"/>
    <property type="match status" value="3"/>
</dbReference>
<comment type="caution">
    <text evidence="15">The sequence shown here is derived from an EMBL/GenBank/DDBJ whole genome shotgun (WGS) entry which is preliminary data.</text>
</comment>
<dbReference type="GO" id="GO:0007367">
    <property type="term" value="P:segment polarity determination"/>
    <property type="evidence" value="ECO:0007669"/>
    <property type="project" value="UniProtKB-KW"/>
</dbReference>
<dbReference type="Gene3D" id="3.30.160.60">
    <property type="entry name" value="Classic Zinc Finger"/>
    <property type="match status" value="5"/>
</dbReference>
<evidence type="ECO:0000256" key="7">
    <source>
        <dbReference type="ARBA" id="ARBA00022833"/>
    </source>
</evidence>
<dbReference type="GO" id="GO:0140297">
    <property type="term" value="F:DNA-binding transcription factor binding"/>
    <property type="evidence" value="ECO:0007669"/>
    <property type="project" value="UniProtKB-ARBA"/>
</dbReference>
<evidence type="ECO:0000256" key="8">
    <source>
        <dbReference type="ARBA" id="ARBA00023015"/>
    </source>
</evidence>
<keyword evidence="3" id="KW-0217">Developmental protein</keyword>
<dbReference type="InterPro" id="IPR043359">
    <property type="entry name" value="GLI-like"/>
</dbReference>
<dbReference type="EMBL" id="LSRL02000601">
    <property type="protein sequence ID" value="TDG40335.1"/>
    <property type="molecule type" value="Genomic_DNA"/>
</dbReference>
<evidence type="ECO:0000256" key="2">
    <source>
        <dbReference type="ARBA" id="ARBA00010831"/>
    </source>
</evidence>
<evidence type="ECO:0000256" key="13">
    <source>
        <dbReference type="SAM" id="MobiDB-lite"/>
    </source>
</evidence>
<dbReference type="GO" id="GO:0000978">
    <property type="term" value="F:RNA polymerase II cis-regulatory region sequence-specific DNA binding"/>
    <property type="evidence" value="ECO:0007669"/>
    <property type="project" value="TreeGrafter"/>
</dbReference>
<evidence type="ECO:0000256" key="5">
    <source>
        <dbReference type="ARBA" id="ARBA00022737"/>
    </source>
</evidence>
<feature type="domain" description="C2H2-type" evidence="14">
    <location>
        <begin position="520"/>
        <end position="549"/>
    </location>
</feature>
<keyword evidence="6 12" id="KW-0863">Zinc-finger</keyword>
<evidence type="ECO:0000256" key="6">
    <source>
        <dbReference type="ARBA" id="ARBA00022771"/>
    </source>
</evidence>
<dbReference type="Pfam" id="PF23561">
    <property type="entry name" value="zf-C2H2_15"/>
    <property type="match status" value="1"/>
</dbReference>
<evidence type="ECO:0000256" key="3">
    <source>
        <dbReference type="ARBA" id="ARBA00022716"/>
    </source>
</evidence>
<feature type="region of interest" description="Disordered" evidence="13">
    <location>
        <begin position="202"/>
        <end position="224"/>
    </location>
</feature>
<dbReference type="SMART" id="SM00355">
    <property type="entry name" value="ZnF_C2H2"/>
    <property type="match status" value="5"/>
</dbReference>
<dbReference type="OMA" id="DCSRGEK"/>
<dbReference type="FunFam" id="3.30.160.60:FF:000031">
    <property type="entry name" value="GLI family zinc finger 3"/>
    <property type="match status" value="1"/>
</dbReference>
<feature type="region of interest" description="Disordered" evidence="13">
    <location>
        <begin position="81"/>
        <end position="111"/>
    </location>
</feature>
<dbReference type="FunFam" id="3.30.160.60:FF:000048">
    <property type="entry name" value="GLI family zinc finger 3"/>
    <property type="match status" value="1"/>
</dbReference>
<dbReference type="PANTHER" id="PTHR45718:SF4">
    <property type="entry name" value="TRANSCRIPTIONAL ACTIVATOR CUBITUS INTERRUPTUS"/>
    <property type="match status" value="1"/>
</dbReference>
<gene>
    <name evidence="15" type="ORF">AWZ03_013244</name>
</gene>
<dbReference type="Proteomes" id="UP000295192">
    <property type="component" value="Unassembled WGS sequence"/>
</dbReference>
<dbReference type="STRING" id="7232.A0A484AXP8"/>
<feature type="region of interest" description="Disordered" evidence="13">
    <location>
        <begin position="616"/>
        <end position="702"/>
    </location>
</feature>
<keyword evidence="4" id="KW-0479">Metal-binding</keyword>
<dbReference type="InterPro" id="IPR056436">
    <property type="entry name" value="Znf-C2H2_ZIC1-5/GLI1-3-like"/>
</dbReference>
<evidence type="ECO:0000256" key="1">
    <source>
        <dbReference type="ARBA" id="ARBA00004123"/>
    </source>
</evidence>
<feature type="compositionally biased region" description="Basic and acidic residues" evidence="13">
    <location>
        <begin position="649"/>
        <end position="658"/>
    </location>
</feature>
<feature type="compositionally biased region" description="Basic residues" evidence="13">
    <location>
        <begin position="94"/>
        <end position="103"/>
    </location>
</feature>
<evidence type="ECO:0000256" key="12">
    <source>
        <dbReference type="PROSITE-ProRule" id="PRU00042"/>
    </source>
</evidence>
<dbReference type="GO" id="GO:0000981">
    <property type="term" value="F:DNA-binding transcription factor activity, RNA polymerase II-specific"/>
    <property type="evidence" value="ECO:0007669"/>
    <property type="project" value="TreeGrafter"/>
</dbReference>
<evidence type="ECO:0000256" key="10">
    <source>
        <dbReference type="ARBA" id="ARBA00023163"/>
    </source>
</evidence>
<keyword evidence="16" id="KW-1185">Reference proteome</keyword>
<feature type="domain" description="C2H2-type" evidence="14">
    <location>
        <begin position="492"/>
        <end position="519"/>
    </location>
</feature>
<dbReference type="OrthoDB" id="3214149at2759"/>
<keyword evidence="9" id="KW-0238">DNA-binding</keyword>
<proteinExistence type="inferred from homology"/>
<keyword evidence="3" id="KW-0709">Segmentation polarity protein</keyword>